<proteinExistence type="predicted"/>
<dbReference type="AlphaFoldDB" id="A0A9W9EQ41"/>
<dbReference type="SUPFAM" id="SSF53474">
    <property type="entry name" value="alpha/beta-Hydrolases"/>
    <property type="match status" value="1"/>
</dbReference>
<reference evidence="1" key="1">
    <citation type="submission" date="2022-11" db="EMBL/GenBank/DDBJ databases">
        <authorList>
            <person name="Petersen C."/>
        </authorList>
    </citation>
    <scope>NUCLEOTIDE SEQUENCE</scope>
    <source>
        <strain evidence="1">IBT 30761</strain>
    </source>
</reference>
<dbReference type="GeneID" id="81362168"/>
<dbReference type="Proteomes" id="UP001149074">
    <property type="component" value="Unassembled WGS sequence"/>
</dbReference>
<dbReference type="GO" id="GO:0017000">
    <property type="term" value="P:antibiotic biosynthetic process"/>
    <property type="evidence" value="ECO:0007669"/>
    <property type="project" value="UniProtKB-ARBA"/>
</dbReference>
<sequence>MTTMKEPDSLECHHLHGVLGFYPGKLPATGPGQSPENEQNLSPRRVRLTEAKPCTVFPPAEMAYGKATFTCPGIELASSMAAHNSPLQTWSYRYNVQDTDNEQVGLGVILRWLFILTLNPNTYRNPAAPEWELWVASEDQRLKFELDAT</sequence>
<reference evidence="1" key="2">
    <citation type="journal article" date="2023" name="IMA Fungus">
        <title>Comparative genomic study of the Penicillium genus elucidates a diverse pangenome and 15 lateral gene transfer events.</title>
        <authorList>
            <person name="Petersen C."/>
            <person name="Sorensen T."/>
            <person name="Nielsen M.R."/>
            <person name="Sondergaard T.E."/>
            <person name="Sorensen J.L."/>
            <person name="Fitzpatrick D.A."/>
            <person name="Frisvad J.C."/>
            <person name="Nielsen K.L."/>
        </authorList>
    </citation>
    <scope>NUCLEOTIDE SEQUENCE</scope>
    <source>
        <strain evidence="1">IBT 30761</strain>
    </source>
</reference>
<protein>
    <submittedName>
        <fullName evidence="1">Uncharacterized protein</fullName>
    </submittedName>
</protein>
<accession>A0A9W9EQ41</accession>
<evidence type="ECO:0000313" key="1">
    <source>
        <dbReference type="EMBL" id="KAJ5085927.1"/>
    </source>
</evidence>
<feature type="non-terminal residue" evidence="1">
    <location>
        <position position="1"/>
    </location>
</feature>
<evidence type="ECO:0000313" key="2">
    <source>
        <dbReference type="Proteomes" id="UP001149074"/>
    </source>
</evidence>
<dbReference type="GO" id="GO:0072330">
    <property type="term" value="P:monocarboxylic acid biosynthetic process"/>
    <property type="evidence" value="ECO:0007669"/>
    <property type="project" value="UniProtKB-ARBA"/>
</dbReference>
<dbReference type="RefSeq" id="XP_056470605.1">
    <property type="nucleotide sequence ID" value="XM_056623189.1"/>
</dbReference>
<comment type="caution">
    <text evidence="1">The sequence shown here is derived from an EMBL/GenBank/DDBJ whole genome shotgun (WGS) entry which is preliminary data.</text>
</comment>
<dbReference type="OrthoDB" id="408631at2759"/>
<organism evidence="1 2">
    <name type="scientific">Penicillium argentinense</name>
    <dbReference type="NCBI Taxonomy" id="1131581"/>
    <lineage>
        <taxon>Eukaryota</taxon>
        <taxon>Fungi</taxon>
        <taxon>Dikarya</taxon>
        <taxon>Ascomycota</taxon>
        <taxon>Pezizomycotina</taxon>
        <taxon>Eurotiomycetes</taxon>
        <taxon>Eurotiomycetidae</taxon>
        <taxon>Eurotiales</taxon>
        <taxon>Aspergillaceae</taxon>
        <taxon>Penicillium</taxon>
    </lineage>
</organism>
<keyword evidence="2" id="KW-1185">Reference proteome</keyword>
<dbReference type="InterPro" id="IPR029058">
    <property type="entry name" value="AB_hydrolase_fold"/>
</dbReference>
<name>A0A9W9EQ41_9EURO</name>
<dbReference type="EMBL" id="JAPQKI010000010">
    <property type="protein sequence ID" value="KAJ5085927.1"/>
    <property type="molecule type" value="Genomic_DNA"/>
</dbReference>
<gene>
    <name evidence="1" type="ORF">N7532_010698</name>
</gene>